<dbReference type="HAMAP" id="MF_00639">
    <property type="entry name" value="MurD"/>
    <property type="match status" value="1"/>
</dbReference>
<comment type="catalytic activity">
    <reaction evidence="7 8">
        <text>UDP-N-acetyl-alpha-D-muramoyl-L-alanine + D-glutamate + ATP = UDP-N-acetyl-alpha-D-muramoyl-L-alanyl-D-glutamate + ADP + phosphate + H(+)</text>
        <dbReference type="Rhea" id="RHEA:16429"/>
        <dbReference type="ChEBI" id="CHEBI:15378"/>
        <dbReference type="ChEBI" id="CHEBI:29986"/>
        <dbReference type="ChEBI" id="CHEBI:30616"/>
        <dbReference type="ChEBI" id="CHEBI:43474"/>
        <dbReference type="ChEBI" id="CHEBI:83898"/>
        <dbReference type="ChEBI" id="CHEBI:83900"/>
        <dbReference type="ChEBI" id="CHEBI:456216"/>
        <dbReference type="EC" id="6.3.2.9"/>
    </reaction>
</comment>
<dbReference type="UniPathway" id="UPA00219"/>
<dbReference type="GO" id="GO:0005524">
    <property type="term" value="F:ATP binding"/>
    <property type="evidence" value="ECO:0007669"/>
    <property type="project" value="UniProtKB-UniRule"/>
</dbReference>
<dbReference type="GO" id="GO:0008764">
    <property type="term" value="F:UDP-N-acetylmuramoylalanine-D-glutamate ligase activity"/>
    <property type="evidence" value="ECO:0007669"/>
    <property type="project" value="UniProtKB-UniRule"/>
</dbReference>
<keyword evidence="7 8" id="KW-0961">Cell wall biogenesis/degradation</keyword>
<dbReference type="GO" id="GO:0009252">
    <property type="term" value="P:peptidoglycan biosynthetic process"/>
    <property type="evidence" value="ECO:0007669"/>
    <property type="project" value="UniProtKB-UniRule"/>
</dbReference>
<dbReference type="eggNOG" id="COG0771">
    <property type="taxonomic scope" value="Bacteria"/>
</dbReference>
<keyword evidence="12" id="KW-1185">Reference proteome</keyword>
<comment type="pathway">
    <text evidence="2 7 8">Cell wall biogenesis; peptidoglycan biosynthesis.</text>
</comment>
<keyword evidence="7 8" id="KW-0131">Cell cycle</keyword>
<evidence type="ECO:0000256" key="2">
    <source>
        <dbReference type="ARBA" id="ARBA00004752"/>
    </source>
</evidence>
<organism evidence="11 12">
    <name type="scientific">Gallaecimonas xiamenensis 3-C-1</name>
    <dbReference type="NCBI Taxonomy" id="745411"/>
    <lineage>
        <taxon>Bacteria</taxon>
        <taxon>Pseudomonadati</taxon>
        <taxon>Pseudomonadota</taxon>
        <taxon>Gammaproteobacteria</taxon>
        <taxon>Enterobacterales</taxon>
        <taxon>Gallaecimonadaceae</taxon>
        <taxon>Gallaecimonas</taxon>
    </lineage>
</organism>
<comment type="similarity">
    <text evidence="7">Belongs to the MurCDEF family.</text>
</comment>
<dbReference type="InterPro" id="IPR004101">
    <property type="entry name" value="Mur_ligase_C"/>
</dbReference>
<keyword evidence="4 7" id="KW-0436">Ligase</keyword>
<evidence type="ECO:0000256" key="3">
    <source>
        <dbReference type="ARBA" id="ARBA00022490"/>
    </source>
</evidence>
<evidence type="ECO:0000256" key="8">
    <source>
        <dbReference type="RuleBase" id="RU003664"/>
    </source>
</evidence>
<accession>K2J8B5</accession>
<name>K2J8B5_9GAMM</name>
<dbReference type="OrthoDB" id="9809796at2"/>
<evidence type="ECO:0000256" key="4">
    <source>
        <dbReference type="ARBA" id="ARBA00022598"/>
    </source>
</evidence>
<keyword evidence="6 7" id="KW-0067">ATP-binding</keyword>
<evidence type="ECO:0000313" key="12">
    <source>
        <dbReference type="Proteomes" id="UP000006755"/>
    </source>
</evidence>
<dbReference type="PANTHER" id="PTHR43692:SF1">
    <property type="entry name" value="UDP-N-ACETYLMURAMOYLALANINE--D-GLUTAMATE LIGASE"/>
    <property type="match status" value="1"/>
</dbReference>
<feature type="binding site" evidence="7">
    <location>
        <begin position="102"/>
        <end position="108"/>
    </location>
    <ligand>
        <name>ATP</name>
        <dbReference type="ChEBI" id="CHEBI:30616"/>
    </ligand>
</feature>
<dbReference type="Pfam" id="PF02875">
    <property type="entry name" value="Mur_ligase_C"/>
    <property type="match status" value="1"/>
</dbReference>
<dbReference type="EMBL" id="AMRI01000017">
    <property type="protein sequence ID" value="EKE71453.1"/>
    <property type="molecule type" value="Genomic_DNA"/>
</dbReference>
<protein>
    <recommendedName>
        <fullName evidence="7 8">UDP-N-acetylmuramoylalanine--D-glutamate ligase</fullName>
        <ecNumber evidence="7 8">6.3.2.9</ecNumber>
    </recommendedName>
    <alternativeName>
        <fullName evidence="7">D-glutamic acid-adding enzyme</fullName>
    </alternativeName>
    <alternativeName>
        <fullName evidence="7">UDP-N-acetylmuramoyl-L-alanyl-D-glutamate synthetase</fullName>
    </alternativeName>
</protein>
<dbReference type="PANTHER" id="PTHR43692">
    <property type="entry name" value="UDP-N-ACETYLMURAMOYLALANINE--D-GLUTAMATE LIGASE"/>
    <property type="match status" value="1"/>
</dbReference>
<dbReference type="InterPro" id="IPR013221">
    <property type="entry name" value="Mur_ligase_cen"/>
</dbReference>
<evidence type="ECO:0000256" key="1">
    <source>
        <dbReference type="ARBA" id="ARBA00004496"/>
    </source>
</evidence>
<evidence type="ECO:0000256" key="7">
    <source>
        <dbReference type="HAMAP-Rule" id="MF_00639"/>
    </source>
</evidence>
<dbReference type="RefSeq" id="WP_008485225.1">
    <property type="nucleotide sequence ID" value="NZ_AMRI01000017.1"/>
</dbReference>
<feature type="domain" description="Mur ligase C-terminal" evidence="9">
    <location>
        <begin position="281"/>
        <end position="392"/>
    </location>
</feature>
<dbReference type="NCBIfam" id="TIGR01087">
    <property type="entry name" value="murD"/>
    <property type="match status" value="1"/>
</dbReference>
<comment type="caution">
    <text evidence="11">The sequence shown here is derived from an EMBL/GenBank/DDBJ whole genome shotgun (WGS) entry which is preliminary data.</text>
</comment>
<dbReference type="SUPFAM" id="SSF53623">
    <property type="entry name" value="MurD-like peptide ligases, catalytic domain"/>
    <property type="match status" value="1"/>
</dbReference>
<dbReference type="InterPro" id="IPR036565">
    <property type="entry name" value="Mur-like_cat_sf"/>
</dbReference>
<dbReference type="AlphaFoldDB" id="K2J8B5"/>
<dbReference type="SUPFAM" id="SSF53244">
    <property type="entry name" value="MurD-like peptide ligases, peptide-binding domain"/>
    <property type="match status" value="1"/>
</dbReference>
<dbReference type="Gene3D" id="3.40.1190.10">
    <property type="entry name" value="Mur-like, catalytic domain"/>
    <property type="match status" value="1"/>
</dbReference>
<keyword evidence="7 8" id="KW-0132">Cell division</keyword>
<dbReference type="Proteomes" id="UP000006755">
    <property type="component" value="Unassembled WGS sequence"/>
</dbReference>
<dbReference type="InterPro" id="IPR005762">
    <property type="entry name" value="MurD"/>
</dbReference>
<sequence length="415" mass="43586">MIGVVGLGLSGIATIRWLLERGIAVHAFDTREAPPGLKELPEGVQATLGPLDRYKLSKCHSLVLSPGLSKDLPAIKDAGVEVIGDVELFARVNRAPVVAITGSNGKSTVTSLVGDMARKAGIRVAVGGNIGVPVLALPANAALYVLELSSFQLETTESLKPVAATILNLSPDHLDRYGGMAEYGAAKHRIYDGAKVCVYNSDDAATSPAGEGVSFGSQGDFHLSDGWLMHGEEQLLKASDVRLLGRHNHYNALAALALGKAANIPMSAMLDSLRSYPGLPHRCESVAVKDGVRYVNDSKATNLGSTEAALDGFADLEGDIILLAGGDAKGADLNPLKAKMGKVRELICFGKDAQALAALSEHSHQVDNLDQALPLAASLAKAGDLVLLSPACASLDQFQNFEARGQRFRELVEAL</sequence>
<dbReference type="Pfam" id="PF21799">
    <property type="entry name" value="MurD-like_N"/>
    <property type="match status" value="1"/>
</dbReference>
<comment type="function">
    <text evidence="7 8">Cell wall formation. Catalyzes the addition of glutamate to the nucleotide precursor UDP-N-acetylmuramoyl-L-alanine (UMA).</text>
</comment>
<evidence type="ECO:0000256" key="5">
    <source>
        <dbReference type="ARBA" id="ARBA00022741"/>
    </source>
</evidence>
<dbReference type="EC" id="6.3.2.9" evidence="7 8"/>
<dbReference type="STRING" id="745411.B3C1_12494"/>
<dbReference type="Gene3D" id="3.40.50.720">
    <property type="entry name" value="NAD(P)-binding Rossmann-like Domain"/>
    <property type="match status" value="1"/>
</dbReference>
<dbReference type="GO" id="GO:0008360">
    <property type="term" value="P:regulation of cell shape"/>
    <property type="evidence" value="ECO:0007669"/>
    <property type="project" value="UniProtKB-KW"/>
</dbReference>
<keyword evidence="7 8" id="KW-0133">Cell shape</keyword>
<comment type="subcellular location">
    <subcellularLocation>
        <location evidence="1 7 8">Cytoplasm</location>
    </subcellularLocation>
</comment>
<feature type="domain" description="Mur ligase central" evidence="10">
    <location>
        <begin position="100"/>
        <end position="258"/>
    </location>
</feature>
<dbReference type="Pfam" id="PF08245">
    <property type="entry name" value="Mur_ligase_M"/>
    <property type="match status" value="1"/>
</dbReference>
<keyword evidence="3 7" id="KW-0963">Cytoplasm</keyword>
<proteinExistence type="inferred from homology"/>
<evidence type="ECO:0000259" key="9">
    <source>
        <dbReference type="Pfam" id="PF02875"/>
    </source>
</evidence>
<evidence type="ECO:0000256" key="6">
    <source>
        <dbReference type="ARBA" id="ARBA00022840"/>
    </source>
</evidence>
<dbReference type="GO" id="GO:0071555">
    <property type="term" value="P:cell wall organization"/>
    <property type="evidence" value="ECO:0007669"/>
    <property type="project" value="UniProtKB-KW"/>
</dbReference>
<dbReference type="GO" id="GO:0005737">
    <property type="term" value="C:cytoplasm"/>
    <property type="evidence" value="ECO:0007669"/>
    <property type="project" value="UniProtKB-SubCell"/>
</dbReference>
<keyword evidence="5 7" id="KW-0547">Nucleotide-binding</keyword>
<dbReference type="Gene3D" id="3.90.190.20">
    <property type="entry name" value="Mur ligase, C-terminal domain"/>
    <property type="match status" value="1"/>
</dbReference>
<dbReference type="PATRIC" id="fig|745411.4.peg.2457"/>
<reference evidence="11 12" key="1">
    <citation type="journal article" date="2012" name="J. Bacteriol.">
        <title>Genome Sequence of Gallaecimonas xiamenensis Type Strain 3-C-1.</title>
        <authorList>
            <person name="Lai Q."/>
            <person name="Wang L."/>
            <person name="Wang W."/>
            <person name="Shao Z."/>
        </authorList>
    </citation>
    <scope>NUCLEOTIDE SEQUENCE [LARGE SCALE GENOMIC DNA]</scope>
    <source>
        <strain evidence="11 12">3-C-1</strain>
    </source>
</reference>
<gene>
    <name evidence="7" type="primary">murD</name>
    <name evidence="11" type="ORF">B3C1_12494</name>
</gene>
<dbReference type="InterPro" id="IPR036615">
    <property type="entry name" value="Mur_ligase_C_dom_sf"/>
</dbReference>
<evidence type="ECO:0000313" key="11">
    <source>
        <dbReference type="EMBL" id="EKE71453.1"/>
    </source>
</evidence>
<dbReference type="GO" id="GO:0051301">
    <property type="term" value="P:cell division"/>
    <property type="evidence" value="ECO:0007669"/>
    <property type="project" value="UniProtKB-KW"/>
</dbReference>
<dbReference type="SUPFAM" id="SSF51984">
    <property type="entry name" value="MurCD N-terminal domain"/>
    <property type="match status" value="1"/>
</dbReference>
<keyword evidence="7 8" id="KW-0573">Peptidoglycan synthesis</keyword>
<evidence type="ECO:0000259" key="10">
    <source>
        <dbReference type="Pfam" id="PF08245"/>
    </source>
</evidence>